<organism evidence="1 2">
    <name type="scientific">Carnegiea gigantea</name>
    <dbReference type="NCBI Taxonomy" id="171969"/>
    <lineage>
        <taxon>Eukaryota</taxon>
        <taxon>Viridiplantae</taxon>
        <taxon>Streptophyta</taxon>
        <taxon>Embryophyta</taxon>
        <taxon>Tracheophyta</taxon>
        <taxon>Spermatophyta</taxon>
        <taxon>Magnoliopsida</taxon>
        <taxon>eudicotyledons</taxon>
        <taxon>Gunneridae</taxon>
        <taxon>Pentapetalae</taxon>
        <taxon>Caryophyllales</taxon>
        <taxon>Cactineae</taxon>
        <taxon>Cactaceae</taxon>
        <taxon>Cactoideae</taxon>
        <taxon>Echinocereeae</taxon>
        <taxon>Carnegiea</taxon>
    </lineage>
</organism>
<dbReference type="Proteomes" id="UP001153076">
    <property type="component" value="Unassembled WGS sequence"/>
</dbReference>
<protein>
    <submittedName>
        <fullName evidence="1">Uncharacterized protein</fullName>
    </submittedName>
</protein>
<proteinExistence type="predicted"/>
<dbReference type="AlphaFoldDB" id="A0A9Q1JVY7"/>
<evidence type="ECO:0000313" key="2">
    <source>
        <dbReference type="Proteomes" id="UP001153076"/>
    </source>
</evidence>
<evidence type="ECO:0000313" key="1">
    <source>
        <dbReference type="EMBL" id="KAJ8432311.1"/>
    </source>
</evidence>
<name>A0A9Q1JVY7_9CARY</name>
<keyword evidence="2" id="KW-1185">Reference proteome</keyword>
<accession>A0A9Q1JVY7</accession>
<reference evidence="1" key="1">
    <citation type="submission" date="2022-04" db="EMBL/GenBank/DDBJ databases">
        <title>Carnegiea gigantea Genome sequencing and assembly v2.</title>
        <authorList>
            <person name="Copetti D."/>
            <person name="Sanderson M.J."/>
            <person name="Burquez A."/>
            <person name="Wojciechowski M.F."/>
        </authorList>
    </citation>
    <scope>NUCLEOTIDE SEQUENCE</scope>
    <source>
        <strain evidence="1">SGP5-SGP5p</strain>
        <tissue evidence="1">Aerial part</tissue>
    </source>
</reference>
<gene>
    <name evidence="1" type="ORF">Cgig2_009744</name>
</gene>
<comment type="caution">
    <text evidence="1">The sequence shown here is derived from an EMBL/GenBank/DDBJ whole genome shotgun (WGS) entry which is preliminary data.</text>
</comment>
<dbReference type="EMBL" id="JAKOGI010000617">
    <property type="protein sequence ID" value="KAJ8432311.1"/>
    <property type="molecule type" value="Genomic_DNA"/>
</dbReference>
<sequence length="153" mass="17782">MGFPVLNIIVLVGEANKHIYDDEIEGDSFQDESFGTGDENEVDSEAEVQQRMELGIEIIDINKDRVLHYTCWRARTRIGARDHKGIEKYYAKREYRDMCHPLLKDFASIYPSKPNNLNFVNAFFYMPTDSNAFWVENIRCLVPCLFYIATNAN</sequence>